<feature type="domain" description="NADH:flavin oxidoreductase/NADH oxidase N-terminal" evidence="3">
    <location>
        <begin position="9"/>
        <end position="344"/>
    </location>
</feature>
<keyword evidence="1" id="KW-0285">Flavoprotein</keyword>
<dbReference type="SUPFAM" id="SSF51395">
    <property type="entry name" value="FMN-linked oxidoreductases"/>
    <property type="match status" value="1"/>
</dbReference>
<dbReference type="InterPro" id="IPR013785">
    <property type="entry name" value="Aldolase_TIM"/>
</dbReference>
<dbReference type="Pfam" id="PF00724">
    <property type="entry name" value="Oxidored_FMN"/>
    <property type="match status" value="1"/>
</dbReference>
<sequence>MTALNPRIVTPFDMGALKLKNRMALAPMTRVSASESGNATPAMARYYERFARGGFGLVITEGIYTDRQYAQGYLNQPGITDSEQAQAWRAVVEAIHRHESAAIAQIMHAGALSQANRFVDQSAGPSAIRPKGEQMKFYHGAGAYRVPRAMSDEAIADAIEGFAQAAERAVEIAGFDGVEIHGANGYLLDQFMTDYSNQRDDRWGGDVRQRLSLTLEVIAAVKKVVGHSPVGVRISQGKVNDFEHTWAGGAVDAQAIFGSLSDAGVDFIHVTEHQAWQPAFIGNEASLVTLARRYAPDVALIANGGVQDAPTVERTLQAGADIIAVGKAALANPDLVQRLIEGRAPEPFEPSLLAPIAHIKDSELNQAQ</sequence>
<proteinExistence type="predicted"/>
<dbReference type="EMBL" id="WJZX01000051">
    <property type="protein sequence ID" value="MCF5656222.1"/>
    <property type="molecule type" value="Genomic_DNA"/>
</dbReference>
<reference evidence="4" key="1">
    <citation type="submission" date="2019-11" db="EMBL/GenBank/DDBJ databases">
        <title>Epiphytic Pseudomonas syringae from cherry orchards.</title>
        <authorList>
            <person name="Hulin M.T."/>
        </authorList>
    </citation>
    <scope>NUCLEOTIDE SEQUENCE</scope>
    <source>
        <strain evidence="4">PA-2-1F</strain>
    </source>
</reference>
<evidence type="ECO:0000256" key="2">
    <source>
        <dbReference type="ARBA" id="ARBA00022643"/>
    </source>
</evidence>
<dbReference type="InterPro" id="IPR045247">
    <property type="entry name" value="Oye-like"/>
</dbReference>
<keyword evidence="2" id="KW-0288">FMN</keyword>
<organism evidence="4 5">
    <name type="scientific">Pseudomonas poae</name>
    <dbReference type="NCBI Taxonomy" id="200451"/>
    <lineage>
        <taxon>Bacteria</taxon>
        <taxon>Pseudomonadati</taxon>
        <taxon>Pseudomonadota</taxon>
        <taxon>Gammaproteobacteria</taxon>
        <taxon>Pseudomonadales</taxon>
        <taxon>Pseudomonadaceae</taxon>
        <taxon>Pseudomonas</taxon>
    </lineage>
</organism>
<accession>A0AAP2WIJ5</accession>
<protein>
    <submittedName>
        <fullName evidence="4">NADH:flavin oxidoreductase</fullName>
    </submittedName>
</protein>
<dbReference type="RefSeq" id="WP_169896213.1">
    <property type="nucleotide sequence ID" value="NZ_CP142197.1"/>
</dbReference>
<dbReference type="Proteomes" id="UP000814126">
    <property type="component" value="Unassembled WGS sequence"/>
</dbReference>
<dbReference type="GO" id="GO:0010181">
    <property type="term" value="F:FMN binding"/>
    <property type="evidence" value="ECO:0007669"/>
    <property type="project" value="InterPro"/>
</dbReference>
<dbReference type="PANTHER" id="PTHR22893:SF91">
    <property type="entry name" value="NADPH DEHYDROGENASE 2-RELATED"/>
    <property type="match status" value="1"/>
</dbReference>
<gene>
    <name evidence="4" type="ORF">GIV46_14510</name>
</gene>
<comment type="caution">
    <text evidence="4">The sequence shown here is derived from an EMBL/GenBank/DDBJ whole genome shotgun (WGS) entry which is preliminary data.</text>
</comment>
<evidence type="ECO:0000259" key="3">
    <source>
        <dbReference type="Pfam" id="PF00724"/>
    </source>
</evidence>
<dbReference type="CDD" id="cd02803">
    <property type="entry name" value="OYE_like_FMN_family"/>
    <property type="match status" value="1"/>
</dbReference>
<evidence type="ECO:0000256" key="1">
    <source>
        <dbReference type="ARBA" id="ARBA00022630"/>
    </source>
</evidence>
<name>A0AAP2WIJ5_9PSED</name>
<dbReference type="GO" id="GO:0006207">
    <property type="term" value="P:'de novo' pyrimidine nucleobase biosynthetic process"/>
    <property type="evidence" value="ECO:0007669"/>
    <property type="project" value="InterPro"/>
</dbReference>
<dbReference type="AlphaFoldDB" id="A0AAP2WIJ5"/>
<evidence type="ECO:0000313" key="5">
    <source>
        <dbReference type="Proteomes" id="UP000814126"/>
    </source>
</evidence>
<dbReference type="PANTHER" id="PTHR22893">
    <property type="entry name" value="NADH OXIDOREDUCTASE-RELATED"/>
    <property type="match status" value="1"/>
</dbReference>
<dbReference type="Gene3D" id="3.20.20.70">
    <property type="entry name" value="Aldolase class I"/>
    <property type="match status" value="1"/>
</dbReference>
<dbReference type="InterPro" id="IPR001295">
    <property type="entry name" value="Dihydroorotate_DH_CS"/>
</dbReference>
<dbReference type="InterPro" id="IPR001155">
    <property type="entry name" value="OxRdtase_FMN_N"/>
</dbReference>
<evidence type="ECO:0000313" key="4">
    <source>
        <dbReference type="EMBL" id="MCF5656222.1"/>
    </source>
</evidence>
<dbReference type="GO" id="GO:0016627">
    <property type="term" value="F:oxidoreductase activity, acting on the CH-CH group of donors"/>
    <property type="evidence" value="ECO:0007669"/>
    <property type="project" value="InterPro"/>
</dbReference>
<dbReference type="PROSITE" id="PS00912">
    <property type="entry name" value="DHODEHASE_2"/>
    <property type="match status" value="1"/>
</dbReference>